<evidence type="ECO:0000256" key="10">
    <source>
        <dbReference type="ARBA" id="ARBA00022692"/>
    </source>
</evidence>
<dbReference type="FunFam" id="3.80.10.10:FF:000288">
    <property type="entry name" value="LRR receptor-like serine/threonine-protein kinase EFR"/>
    <property type="match status" value="1"/>
</dbReference>
<dbReference type="Proteomes" id="UP000077755">
    <property type="component" value="Chromosome 2"/>
</dbReference>
<dbReference type="GO" id="GO:0051707">
    <property type="term" value="P:response to other organism"/>
    <property type="evidence" value="ECO:0007669"/>
    <property type="project" value="UniProtKB-ARBA"/>
</dbReference>
<dbReference type="GO" id="GO:0004674">
    <property type="term" value="F:protein serine/threonine kinase activity"/>
    <property type="evidence" value="ECO:0007669"/>
    <property type="project" value="UniProtKB-KW"/>
</dbReference>
<keyword evidence="10 23" id="KW-0812">Transmembrane</keyword>
<feature type="domain" description="Protein kinase" evidence="24">
    <location>
        <begin position="714"/>
        <end position="1015"/>
    </location>
</feature>
<sequence>MEISLLNQCMILLLSFYFIVVPPLDLLNLECFASAAKLGNNTDKDALLNFKSQIIEDPLEVLYSWNDSIHFCQWTGVKCSVKHERVISLDLKHQNLAGTISPHVGNLSFLRLLDVAENSFHGIIPPELGSLARLQTLNLSYNILEGGIPVNLSLCSNLYNLALDHNHLEGNIPPLLGSLSKLGTLYLRNNNLTGMIPDSIGNLTSLRELYLSYNYLEGQVPISISQLRSLKMLALSVNFLSGEFPSAVYNLSSLVLLSLSFNNFTGTLSSSIGLDLPNLQLLYLAFNYFTGPLPDSFTNASGIQRFDVLNNKFRGQVPQNFGNLRNLSWFNIGTNHLGEGKDSDLTFLSSLTNCSMLEFLAFDDNQFEGTFPNIVTNMSITLTRLFVGTNNIRGSIPEEITNLDHLIVLSIVNTGLTGHIPASIGKLSRLGAFYLNSNQLTGKIPHSLGNITQLLYLRMSNNSLEGSIPSSLGNCRYLQSLDLSLNRLNDTIPKNLLSVSSFSVILNLSHNSFSGILPEDIGNLTNLVALDVSNNKFSGNIPRKIGNCLALEELYMESNFFQGSIAPLDDLKNIRYIDVSHNNLTGQIPETMGRLSRLLYLNLSFNNLEGSVPSEGVFRNASEVHVLGNLNLCGGIEELHLQTCSVQAHSKHRKHTSLKLIAGIAGALCLALLLLYIILCRGKKLKKAVSPAFSDRVSYPKLSYQDLFNATGGFSSGNVLGSGGFGTVYKGILPPDSLIVAVKVLKLQQQGASKSFIAECKALRNIRHRNLVKVLNACSSINFEGNDFKAIVYQYMSNGSLEDYLHPEPGLLQQKNLSFLQRINIVTDVASALYYLHHQCETPVVHCDLKPSNILLDTDFTAHVSDFGLARLILSSNKGYSNQFSSIGIKGTIGYTAPEYGMGSEVSTQGDVYSFGILLLELFTGRRPTDEIFRDGVNLHNFVSMALTDEIMVVVDQSALSGEEYITMEKNEIGSKWSHEHTEQLISIFRIGISCSEKSPTLRMNMKEAAAHLKSIKEEIVSSQSIKQ</sequence>
<keyword evidence="18" id="KW-0675">Receptor</keyword>
<dbReference type="InterPro" id="IPR008271">
    <property type="entry name" value="Ser/Thr_kinase_AS"/>
</dbReference>
<keyword evidence="6" id="KW-0723">Serine/threonine-protein kinase</keyword>
<dbReference type="InterPro" id="IPR011009">
    <property type="entry name" value="Kinase-like_dom_sf"/>
</dbReference>
<name>A0AAF1AR09_DAUCS</name>
<dbReference type="GO" id="GO:0005524">
    <property type="term" value="F:ATP binding"/>
    <property type="evidence" value="ECO:0007669"/>
    <property type="project" value="UniProtKB-UniRule"/>
</dbReference>
<keyword evidence="16 23" id="KW-1133">Transmembrane helix</keyword>
<dbReference type="PROSITE" id="PS50011">
    <property type="entry name" value="PROTEIN_KINASE_DOM"/>
    <property type="match status" value="1"/>
</dbReference>
<dbReference type="PANTHER" id="PTHR48053:SF37">
    <property type="entry name" value="LEUCINE-RICH REPEAT PROTEIN KINASE FAMILY PROTEIN"/>
    <property type="match status" value="1"/>
</dbReference>
<protein>
    <recommendedName>
        <fullName evidence="4">non-specific serine/threonine protein kinase</fullName>
        <ecNumber evidence="4">2.7.11.1</ecNumber>
    </recommendedName>
</protein>
<comment type="catalytic activity">
    <reaction evidence="20">
        <text>L-threonyl-[protein] + ATP = O-phospho-L-threonyl-[protein] + ADP + H(+)</text>
        <dbReference type="Rhea" id="RHEA:46608"/>
        <dbReference type="Rhea" id="RHEA-COMP:11060"/>
        <dbReference type="Rhea" id="RHEA-COMP:11605"/>
        <dbReference type="ChEBI" id="CHEBI:15378"/>
        <dbReference type="ChEBI" id="CHEBI:30013"/>
        <dbReference type="ChEBI" id="CHEBI:30616"/>
        <dbReference type="ChEBI" id="CHEBI:61977"/>
        <dbReference type="ChEBI" id="CHEBI:456216"/>
        <dbReference type="EC" id="2.7.11.1"/>
    </reaction>
</comment>
<evidence type="ECO:0000256" key="18">
    <source>
        <dbReference type="ARBA" id="ARBA00023170"/>
    </source>
</evidence>
<evidence type="ECO:0000256" key="8">
    <source>
        <dbReference type="ARBA" id="ARBA00022614"/>
    </source>
</evidence>
<evidence type="ECO:0000256" key="5">
    <source>
        <dbReference type="ARBA" id="ARBA00022475"/>
    </source>
</evidence>
<evidence type="ECO:0000313" key="26">
    <source>
        <dbReference type="Proteomes" id="UP000077755"/>
    </source>
</evidence>
<evidence type="ECO:0000256" key="13">
    <source>
        <dbReference type="ARBA" id="ARBA00022741"/>
    </source>
</evidence>
<reference evidence="25" key="1">
    <citation type="journal article" date="2016" name="Nat. Genet.">
        <title>A high-quality carrot genome assembly provides new insights into carotenoid accumulation and asterid genome evolution.</title>
        <authorList>
            <person name="Iorizzo M."/>
            <person name="Ellison S."/>
            <person name="Senalik D."/>
            <person name="Zeng P."/>
            <person name="Satapoomin P."/>
            <person name="Huang J."/>
            <person name="Bowman M."/>
            <person name="Iovene M."/>
            <person name="Sanseverino W."/>
            <person name="Cavagnaro P."/>
            <person name="Yildiz M."/>
            <person name="Macko-Podgorni A."/>
            <person name="Moranska E."/>
            <person name="Grzebelus E."/>
            <person name="Grzebelus D."/>
            <person name="Ashrafi H."/>
            <person name="Zheng Z."/>
            <person name="Cheng S."/>
            <person name="Spooner D."/>
            <person name="Van Deynze A."/>
            <person name="Simon P."/>
        </authorList>
    </citation>
    <scope>NUCLEOTIDE SEQUENCE</scope>
    <source>
        <tissue evidence="25">Leaf</tissue>
    </source>
</reference>
<keyword evidence="5" id="KW-1003">Cell membrane</keyword>
<keyword evidence="15 22" id="KW-0067">ATP-binding</keyword>
<dbReference type="Pfam" id="PF00560">
    <property type="entry name" value="LRR_1"/>
    <property type="match status" value="7"/>
</dbReference>
<evidence type="ECO:0000256" key="14">
    <source>
        <dbReference type="ARBA" id="ARBA00022777"/>
    </source>
</evidence>
<dbReference type="SMART" id="SM00220">
    <property type="entry name" value="S_TKc"/>
    <property type="match status" value="1"/>
</dbReference>
<evidence type="ECO:0000256" key="17">
    <source>
        <dbReference type="ARBA" id="ARBA00023136"/>
    </source>
</evidence>
<dbReference type="Gene3D" id="3.30.200.20">
    <property type="entry name" value="Phosphorylase Kinase, domain 1"/>
    <property type="match status" value="1"/>
</dbReference>
<evidence type="ECO:0000256" key="2">
    <source>
        <dbReference type="ARBA" id="ARBA00004479"/>
    </source>
</evidence>
<keyword evidence="14" id="KW-0418">Kinase</keyword>
<keyword evidence="12" id="KW-0677">Repeat</keyword>
<dbReference type="FunFam" id="3.80.10.10:FF:000041">
    <property type="entry name" value="LRR receptor-like serine/threonine-protein kinase ERECTA"/>
    <property type="match status" value="1"/>
</dbReference>
<dbReference type="InterPro" id="IPR013210">
    <property type="entry name" value="LRR_N_plant-typ"/>
</dbReference>
<dbReference type="SUPFAM" id="SSF56112">
    <property type="entry name" value="Protein kinase-like (PK-like)"/>
    <property type="match status" value="1"/>
</dbReference>
<keyword evidence="17 23" id="KW-0472">Membrane</keyword>
<evidence type="ECO:0000256" key="4">
    <source>
        <dbReference type="ARBA" id="ARBA00012513"/>
    </source>
</evidence>
<dbReference type="FunFam" id="3.80.10.10:FF:000627">
    <property type="entry name" value="Probable leucine-rich repeat receptor-like protein kinase At2g33170"/>
    <property type="match status" value="1"/>
</dbReference>
<dbReference type="PANTHER" id="PTHR48053">
    <property type="entry name" value="LEUCINE RICH REPEAT FAMILY PROTEIN, EXPRESSED"/>
    <property type="match status" value="1"/>
</dbReference>
<dbReference type="EC" id="2.7.11.1" evidence="4"/>
<dbReference type="GO" id="GO:0005886">
    <property type="term" value="C:plasma membrane"/>
    <property type="evidence" value="ECO:0007669"/>
    <property type="project" value="UniProtKB-SubCell"/>
</dbReference>
<dbReference type="AlphaFoldDB" id="A0AAF1AR09"/>
<dbReference type="Pfam" id="PF13855">
    <property type="entry name" value="LRR_8"/>
    <property type="match status" value="1"/>
</dbReference>
<dbReference type="InterPro" id="IPR017441">
    <property type="entry name" value="Protein_kinase_ATP_BS"/>
</dbReference>
<organism evidence="25 26">
    <name type="scientific">Daucus carota subsp. sativus</name>
    <name type="common">Carrot</name>
    <dbReference type="NCBI Taxonomy" id="79200"/>
    <lineage>
        <taxon>Eukaryota</taxon>
        <taxon>Viridiplantae</taxon>
        <taxon>Streptophyta</taxon>
        <taxon>Embryophyta</taxon>
        <taxon>Tracheophyta</taxon>
        <taxon>Spermatophyta</taxon>
        <taxon>Magnoliopsida</taxon>
        <taxon>eudicotyledons</taxon>
        <taxon>Gunneridae</taxon>
        <taxon>Pentapetalae</taxon>
        <taxon>asterids</taxon>
        <taxon>campanulids</taxon>
        <taxon>Apiales</taxon>
        <taxon>Apiaceae</taxon>
        <taxon>Apioideae</taxon>
        <taxon>Scandiceae</taxon>
        <taxon>Daucinae</taxon>
        <taxon>Daucus</taxon>
        <taxon>Daucus sect. Daucus</taxon>
    </lineage>
</organism>
<keyword evidence="26" id="KW-1185">Reference proteome</keyword>
<gene>
    <name evidence="25" type="ORF">DCAR_0208336</name>
</gene>
<dbReference type="InterPro" id="IPR000719">
    <property type="entry name" value="Prot_kinase_dom"/>
</dbReference>
<dbReference type="PROSITE" id="PS00107">
    <property type="entry name" value="PROTEIN_KINASE_ATP"/>
    <property type="match status" value="1"/>
</dbReference>
<reference evidence="25" key="2">
    <citation type="submission" date="2022-03" db="EMBL/GenBank/DDBJ databases">
        <title>Draft title - Genomic analysis of global carrot germplasm unveils the trajectory of domestication and the origin of high carotenoid orange carrot.</title>
        <authorList>
            <person name="Iorizzo M."/>
            <person name="Ellison S."/>
            <person name="Senalik D."/>
            <person name="Macko-Podgorni A."/>
            <person name="Grzebelus D."/>
            <person name="Bostan H."/>
            <person name="Rolling W."/>
            <person name="Curaba J."/>
            <person name="Simon P."/>
        </authorList>
    </citation>
    <scope>NUCLEOTIDE SEQUENCE</scope>
    <source>
        <tissue evidence="25">Leaf</tissue>
    </source>
</reference>
<dbReference type="Pfam" id="PF00069">
    <property type="entry name" value="Pkinase"/>
    <property type="match status" value="1"/>
</dbReference>
<keyword evidence="7" id="KW-0597">Phosphoprotein</keyword>
<dbReference type="InterPro" id="IPR001611">
    <property type="entry name" value="Leu-rich_rpt"/>
</dbReference>
<evidence type="ECO:0000256" key="16">
    <source>
        <dbReference type="ARBA" id="ARBA00022989"/>
    </source>
</evidence>
<dbReference type="Gene3D" id="3.80.10.10">
    <property type="entry name" value="Ribonuclease Inhibitor"/>
    <property type="match status" value="3"/>
</dbReference>
<keyword evidence="9" id="KW-0808">Transferase</keyword>
<comment type="similarity">
    <text evidence="3">Belongs to the protein kinase superfamily. Ser/Thr protein kinase family.</text>
</comment>
<proteinExistence type="inferred from homology"/>
<evidence type="ECO:0000256" key="11">
    <source>
        <dbReference type="ARBA" id="ARBA00022729"/>
    </source>
</evidence>
<dbReference type="CDD" id="cd14066">
    <property type="entry name" value="STKc_IRAK"/>
    <property type="match status" value="1"/>
</dbReference>
<evidence type="ECO:0000256" key="21">
    <source>
        <dbReference type="ARBA" id="ARBA00048679"/>
    </source>
</evidence>
<keyword evidence="8" id="KW-0433">Leucine-rich repeat</keyword>
<dbReference type="FunFam" id="1.10.510.10:FF:000358">
    <property type="entry name" value="Putative leucine-rich repeat receptor-like serine/threonine-protein kinase"/>
    <property type="match status" value="1"/>
</dbReference>
<dbReference type="SUPFAM" id="SSF52058">
    <property type="entry name" value="L domain-like"/>
    <property type="match status" value="2"/>
</dbReference>
<evidence type="ECO:0000256" key="22">
    <source>
        <dbReference type="PROSITE-ProRule" id="PRU10141"/>
    </source>
</evidence>
<evidence type="ECO:0000256" key="20">
    <source>
        <dbReference type="ARBA" id="ARBA00047899"/>
    </source>
</evidence>
<evidence type="ECO:0000313" key="25">
    <source>
        <dbReference type="EMBL" id="WOG89100.1"/>
    </source>
</evidence>
<dbReference type="Pfam" id="PF08263">
    <property type="entry name" value="LRRNT_2"/>
    <property type="match status" value="1"/>
</dbReference>
<accession>A0AAF1AR09</accession>
<evidence type="ECO:0000256" key="6">
    <source>
        <dbReference type="ARBA" id="ARBA00022527"/>
    </source>
</evidence>
<keyword evidence="11" id="KW-0732">Signal</keyword>
<dbReference type="Gene3D" id="1.10.510.10">
    <property type="entry name" value="Transferase(Phosphotransferase) domain 1"/>
    <property type="match status" value="1"/>
</dbReference>
<dbReference type="InterPro" id="IPR003591">
    <property type="entry name" value="Leu-rich_rpt_typical-subtyp"/>
</dbReference>
<feature type="binding site" evidence="22">
    <location>
        <position position="743"/>
    </location>
    <ligand>
        <name>ATP</name>
        <dbReference type="ChEBI" id="CHEBI:30616"/>
    </ligand>
</feature>
<evidence type="ECO:0000256" key="3">
    <source>
        <dbReference type="ARBA" id="ARBA00008684"/>
    </source>
</evidence>
<evidence type="ECO:0000259" key="24">
    <source>
        <dbReference type="PROSITE" id="PS50011"/>
    </source>
</evidence>
<feature type="transmembrane region" description="Helical" evidence="23">
    <location>
        <begin position="660"/>
        <end position="679"/>
    </location>
</feature>
<dbReference type="GO" id="GO:0006952">
    <property type="term" value="P:defense response"/>
    <property type="evidence" value="ECO:0007669"/>
    <property type="project" value="UniProtKB-ARBA"/>
</dbReference>
<comment type="catalytic activity">
    <reaction evidence="21">
        <text>L-seryl-[protein] + ATP = O-phospho-L-seryl-[protein] + ADP + H(+)</text>
        <dbReference type="Rhea" id="RHEA:17989"/>
        <dbReference type="Rhea" id="RHEA-COMP:9863"/>
        <dbReference type="Rhea" id="RHEA-COMP:11604"/>
        <dbReference type="ChEBI" id="CHEBI:15378"/>
        <dbReference type="ChEBI" id="CHEBI:29999"/>
        <dbReference type="ChEBI" id="CHEBI:30616"/>
        <dbReference type="ChEBI" id="CHEBI:83421"/>
        <dbReference type="ChEBI" id="CHEBI:456216"/>
        <dbReference type="EC" id="2.7.11.1"/>
    </reaction>
</comment>
<keyword evidence="19" id="KW-0325">Glycoprotein</keyword>
<evidence type="ECO:0000256" key="19">
    <source>
        <dbReference type="ARBA" id="ARBA00023180"/>
    </source>
</evidence>
<dbReference type="PROSITE" id="PS00108">
    <property type="entry name" value="PROTEIN_KINASE_ST"/>
    <property type="match status" value="1"/>
</dbReference>
<evidence type="ECO:0000256" key="7">
    <source>
        <dbReference type="ARBA" id="ARBA00022553"/>
    </source>
</evidence>
<dbReference type="FunFam" id="3.30.200.20:FF:000432">
    <property type="entry name" value="LRR receptor-like serine/threonine-protein kinase EFR"/>
    <property type="match status" value="1"/>
</dbReference>
<evidence type="ECO:0000256" key="23">
    <source>
        <dbReference type="SAM" id="Phobius"/>
    </source>
</evidence>
<evidence type="ECO:0000256" key="1">
    <source>
        <dbReference type="ARBA" id="ARBA00004162"/>
    </source>
</evidence>
<dbReference type="InterPro" id="IPR051716">
    <property type="entry name" value="Plant_RL_S/T_kinase"/>
</dbReference>
<dbReference type="EMBL" id="CP093344">
    <property type="protein sequence ID" value="WOG89100.1"/>
    <property type="molecule type" value="Genomic_DNA"/>
</dbReference>
<dbReference type="InterPro" id="IPR032675">
    <property type="entry name" value="LRR_dom_sf"/>
</dbReference>
<dbReference type="SMART" id="SM00369">
    <property type="entry name" value="LRR_TYP"/>
    <property type="match status" value="8"/>
</dbReference>
<comment type="subcellular location">
    <subcellularLocation>
        <location evidence="1">Cell membrane</location>
        <topology evidence="1">Single-pass membrane protein</topology>
    </subcellularLocation>
    <subcellularLocation>
        <location evidence="2">Membrane</location>
        <topology evidence="2">Single-pass type I membrane protein</topology>
    </subcellularLocation>
</comment>
<keyword evidence="13 22" id="KW-0547">Nucleotide-binding</keyword>
<evidence type="ECO:0000256" key="9">
    <source>
        <dbReference type="ARBA" id="ARBA00022679"/>
    </source>
</evidence>
<evidence type="ECO:0000256" key="12">
    <source>
        <dbReference type="ARBA" id="ARBA00022737"/>
    </source>
</evidence>
<evidence type="ECO:0000256" key="15">
    <source>
        <dbReference type="ARBA" id="ARBA00022840"/>
    </source>
</evidence>